<dbReference type="AlphaFoldDB" id="A0A2R8FAP8"/>
<keyword evidence="1" id="KW-1133">Transmembrane helix</keyword>
<keyword evidence="1" id="KW-0812">Transmembrane</keyword>
<evidence type="ECO:0000313" key="3">
    <source>
        <dbReference type="Proteomes" id="UP000244926"/>
    </source>
</evidence>
<keyword evidence="1" id="KW-0472">Membrane</keyword>
<protein>
    <submittedName>
        <fullName evidence="2">Uncharacterized protein</fullName>
    </submittedName>
</protein>
<sequence length="134" mass="15245">MPYYTSTKEFIQGTQNFCPLFKYGFVRHEYKGQLDMEDAAHDWDFLEPPSTYKRTLLATIPLVGSIIGLGRLFSIWSIKDPEDTKESKSIFWHTLCGILELLGLGIIAFILKIFATILMAIPALKIVATCLFYS</sequence>
<reference evidence="3" key="1">
    <citation type="submission" date="2017-11" db="EMBL/GenBank/DDBJ databases">
        <authorList>
            <person name="Seth-Smith MB H."/>
        </authorList>
    </citation>
    <scope>NUCLEOTIDE SEQUENCE [LARGE SCALE GENOMIC DNA]</scope>
</reference>
<dbReference type="OrthoDB" id="17965at2"/>
<dbReference type="EMBL" id="LT993738">
    <property type="protein sequence ID" value="SPN73376.1"/>
    <property type="molecule type" value="Genomic_DNA"/>
</dbReference>
<keyword evidence="3" id="KW-1185">Reference proteome</keyword>
<organism evidence="2 3">
    <name type="scientific">Chlamydia serpentis</name>
    <dbReference type="NCBI Taxonomy" id="1967782"/>
    <lineage>
        <taxon>Bacteria</taxon>
        <taxon>Pseudomonadati</taxon>
        <taxon>Chlamydiota</taxon>
        <taxon>Chlamydiia</taxon>
        <taxon>Chlamydiales</taxon>
        <taxon>Chlamydiaceae</taxon>
        <taxon>Chlamydia/Chlamydophila group</taxon>
        <taxon>Chlamydia</taxon>
    </lineage>
</organism>
<evidence type="ECO:0000313" key="2">
    <source>
        <dbReference type="EMBL" id="SPN73376.1"/>
    </source>
</evidence>
<dbReference type="Proteomes" id="UP000244926">
    <property type="component" value="Chromosome I"/>
</dbReference>
<feature type="transmembrane region" description="Helical" evidence="1">
    <location>
        <begin position="117"/>
        <end position="133"/>
    </location>
</feature>
<name>A0A2R8FAP8_9CHLA</name>
<feature type="transmembrane region" description="Helical" evidence="1">
    <location>
        <begin position="56"/>
        <end position="78"/>
    </location>
</feature>
<proteinExistence type="predicted"/>
<evidence type="ECO:0000256" key="1">
    <source>
        <dbReference type="SAM" id="Phobius"/>
    </source>
</evidence>
<gene>
    <name evidence="2" type="ORF">C10C_0196</name>
</gene>
<accession>A0A2R8FAP8</accession>
<dbReference type="KEGG" id="csee:C10C_0196"/>
<dbReference type="RefSeq" id="WP_108897117.1">
    <property type="nucleotide sequence ID" value="NZ_LT993738.1"/>
</dbReference>
<feature type="transmembrane region" description="Helical" evidence="1">
    <location>
        <begin position="90"/>
        <end position="111"/>
    </location>
</feature>